<proteinExistence type="predicted"/>
<accession>A0A4S4KCV8</accession>
<organism evidence="2 3">
    <name type="scientific">Hermanssonia centrifuga</name>
    <dbReference type="NCBI Taxonomy" id="98765"/>
    <lineage>
        <taxon>Eukaryota</taxon>
        <taxon>Fungi</taxon>
        <taxon>Dikarya</taxon>
        <taxon>Basidiomycota</taxon>
        <taxon>Agaricomycotina</taxon>
        <taxon>Agaricomycetes</taxon>
        <taxon>Polyporales</taxon>
        <taxon>Meruliaceae</taxon>
        <taxon>Hermanssonia</taxon>
    </lineage>
</organism>
<reference evidence="2 3" key="1">
    <citation type="submission" date="2019-02" db="EMBL/GenBank/DDBJ databases">
        <title>Genome sequencing of the rare red list fungi Phlebia centrifuga.</title>
        <authorList>
            <person name="Buettner E."/>
            <person name="Kellner H."/>
        </authorList>
    </citation>
    <scope>NUCLEOTIDE SEQUENCE [LARGE SCALE GENOMIC DNA]</scope>
    <source>
        <strain evidence="2 3">DSM 108282</strain>
    </source>
</reference>
<dbReference type="Proteomes" id="UP000309038">
    <property type="component" value="Unassembled WGS sequence"/>
</dbReference>
<evidence type="ECO:0000313" key="2">
    <source>
        <dbReference type="EMBL" id="THG95901.1"/>
    </source>
</evidence>
<keyword evidence="3" id="KW-1185">Reference proteome</keyword>
<feature type="region of interest" description="Disordered" evidence="1">
    <location>
        <begin position="148"/>
        <end position="180"/>
    </location>
</feature>
<comment type="caution">
    <text evidence="2">The sequence shown here is derived from an EMBL/GenBank/DDBJ whole genome shotgun (WGS) entry which is preliminary data.</text>
</comment>
<feature type="compositionally biased region" description="Acidic residues" evidence="1">
    <location>
        <begin position="169"/>
        <end position="180"/>
    </location>
</feature>
<gene>
    <name evidence="2" type="ORF">EW026_g5832</name>
</gene>
<protein>
    <submittedName>
        <fullName evidence="2">Uncharacterized protein</fullName>
    </submittedName>
</protein>
<name>A0A4S4KCV8_9APHY</name>
<dbReference type="EMBL" id="SGPJ01000279">
    <property type="protein sequence ID" value="THG95901.1"/>
    <property type="molecule type" value="Genomic_DNA"/>
</dbReference>
<sequence length="180" mass="20091">MHLKPRYLCMYRDDTKGKGAFQAEVLMRTFAAYLSECEATTRSPLDFGLPIGGLAICAAAVERGLLLYQTGRLLTEEEQDADVQAALDEGKGNLAESLRDFYLRLRTFSEGGWGTPTQNYVKVILKLNEKQWRGILKASMKHVKRSKTLAKTQEVGGEEEDDRALMIVDSDDEGYSGDSE</sequence>
<dbReference type="AlphaFoldDB" id="A0A4S4KCV8"/>
<evidence type="ECO:0000256" key="1">
    <source>
        <dbReference type="SAM" id="MobiDB-lite"/>
    </source>
</evidence>
<evidence type="ECO:0000313" key="3">
    <source>
        <dbReference type="Proteomes" id="UP000309038"/>
    </source>
</evidence>